<gene>
    <name evidence="1" type="ORF">FGO68_gene9197</name>
</gene>
<sequence length="95" mass="10747">MLPIQVKNLNKLSLNCPSHKVALSIQKGIKCQQVQEFIIYSTKIVALPVILIQFDNNNNQKHLSTTKPSGHSEDVGTIFQYILCLNINPQVLRVY</sequence>
<name>A0A8J8NX78_HALGN</name>
<dbReference type="EMBL" id="RRYP01005456">
    <property type="protein sequence ID" value="TNV82020.1"/>
    <property type="molecule type" value="Genomic_DNA"/>
</dbReference>
<keyword evidence="2" id="KW-1185">Reference proteome</keyword>
<accession>A0A8J8NX78</accession>
<dbReference type="Proteomes" id="UP000785679">
    <property type="component" value="Unassembled WGS sequence"/>
</dbReference>
<reference evidence="1" key="1">
    <citation type="submission" date="2019-06" db="EMBL/GenBank/DDBJ databases">
        <authorList>
            <person name="Zheng W."/>
        </authorList>
    </citation>
    <scope>NUCLEOTIDE SEQUENCE</scope>
    <source>
        <strain evidence="1">QDHG01</strain>
    </source>
</reference>
<proteinExistence type="predicted"/>
<evidence type="ECO:0000313" key="2">
    <source>
        <dbReference type="Proteomes" id="UP000785679"/>
    </source>
</evidence>
<evidence type="ECO:0000313" key="1">
    <source>
        <dbReference type="EMBL" id="TNV82020.1"/>
    </source>
</evidence>
<comment type="caution">
    <text evidence="1">The sequence shown here is derived from an EMBL/GenBank/DDBJ whole genome shotgun (WGS) entry which is preliminary data.</text>
</comment>
<organism evidence="1 2">
    <name type="scientific">Halteria grandinella</name>
    <dbReference type="NCBI Taxonomy" id="5974"/>
    <lineage>
        <taxon>Eukaryota</taxon>
        <taxon>Sar</taxon>
        <taxon>Alveolata</taxon>
        <taxon>Ciliophora</taxon>
        <taxon>Intramacronucleata</taxon>
        <taxon>Spirotrichea</taxon>
        <taxon>Stichotrichia</taxon>
        <taxon>Sporadotrichida</taxon>
        <taxon>Halteriidae</taxon>
        <taxon>Halteria</taxon>
    </lineage>
</organism>
<dbReference type="AlphaFoldDB" id="A0A8J8NX78"/>
<protein>
    <submittedName>
        <fullName evidence="1">Uncharacterized protein</fullName>
    </submittedName>
</protein>